<dbReference type="EMBL" id="VYQA01000002">
    <property type="protein sequence ID" value="KAA9033319.1"/>
    <property type="molecule type" value="Genomic_DNA"/>
</dbReference>
<dbReference type="Proteomes" id="UP000326364">
    <property type="component" value="Unassembled WGS sequence"/>
</dbReference>
<feature type="region of interest" description="Disordered" evidence="1">
    <location>
        <begin position="248"/>
        <end position="271"/>
    </location>
</feature>
<sequence length="271" mass="28664">MMAKTKFFRVAVEGATVDGRVIEREWLEQMAASYAPATYTARINCEHIAGYSPDKPFNAYGSVLSLKTEMVELTINGEKKELLGLYAEIDANDQLVAINKAGQKLFTSCEIHPNFAGAGKAYLVGLAVTDMPASLGTEPLKFAAMSRPNVFSAAHETAIEILPSTDGATIAEAAKSGIISAFATLFKAPDKPKEEPVTPPAPANDNSFDVAKFASIIGSEIAAAVKPANDAFAALGTRFDALEAKLAKTEEPQKFKRAPATGGNGSVQTDC</sequence>
<dbReference type="EMBL" id="VYQB01000002">
    <property type="protein sequence ID" value="KAA9020993.1"/>
    <property type="molecule type" value="Genomic_DNA"/>
</dbReference>
<dbReference type="Proteomes" id="UP000325933">
    <property type="component" value="Unassembled WGS sequence"/>
</dbReference>
<comment type="caution">
    <text evidence="3">The sequence shown here is derived from an EMBL/GenBank/DDBJ whole genome shotgun (WGS) entry which is preliminary data.</text>
</comment>
<evidence type="ECO:0000313" key="4">
    <source>
        <dbReference type="Proteomes" id="UP000325933"/>
    </source>
</evidence>
<gene>
    <name evidence="3" type="ORF">F4U95_03405</name>
    <name evidence="2" type="ORF">F4U96_03405</name>
</gene>
<keyword evidence="5" id="KW-1185">Reference proteome</keyword>
<reference evidence="4 5" key="1">
    <citation type="submission" date="2019-09" db="EMBL/GenBank/DDBJ databases">
        <authorList>
            <person name="Feng G."/>
        </authorList>
    </citation>
    <scope>NUCLEOTIDE SEQUENCE [LARGE SCALE GENOMIC DNA]</scope>
    <source>
        <strain evidence="3 4">KACC 19283</strain>
        <strain evidence="2 5">KACC 19284</strain>
    </source>
</reference>
<organism evidence="3 4">
    <name type="scientific">Sphingobium limneticum</name>
    <dbReference type="NCBI Taxonomy" id="1007511"/>
    <lineage>
        <taxon>Bacteria</taxon>
        <taxon>Pseudomonadati</taxon>
        <taxon>Pseudomonadota</taxon>
        <taxon>Alphaproteobacteria</taxon>
        <taxon>Sphingomonadales</taxon>
        <taxon>Sphingomonadaceae</taxon>
        <taxon>Sphingobium</taxon>
    </lineage>
</organism>
<accession>A0A5J5IA67</accession>
<name>A0A5J5IA67_9SPHN</name>
<evidence type="ECO:0000313" key="3">
    <source>
        <dbReference type="EMBL" id="KAA9033319.1"/>
    </source>
</evidence>
<dbReference type="AlphaFoldDB" id="A0A5J5IA67"/>
<evidence type="ECO:0000313" key="2">
    <source>
        <dbReference type="EMBL" id="KAA9020993.1"/>
    </source>
</evidence>
<dbReference type="InterPro" id="IPR009228">
    <property type="entry name" value="Capsid_scaffold_GpO"/>
</dbReference>
<proteinExistence type="predicted"/>
<evidence type="ECO:0000256" key="1">
    <source>
        <dbReference type="SAM" id="MobiDB-lite"/>
    </source>
</evidence>
<dbReference type="Pfam" id="PF05929">
    <property type="entry name" value="Phage_GPO"/>
    <property type="match status" value="1"/>
</dbReference>
<evidence type="ECO:0000313" key="5">
    <source>
        <dbReference type="Proteomes" id="UP000326364"/>
    </source>
</evidence>
<protein>
    <submittedName>
        <fullName evidence="3">GPO family capsid scaffolding protein</fullName>
    </submittedName>
</protein>